<dbReference type="PANTHER" id="PTHR24421:SF63">
    <property type="entry name" value="SENSOR HISTIDINE KINASE DESK"/>
    <property type="match status" value="1"/>
</dbReference>
<dbReference type="GO" id="GO:0046983">
    <property type="term" value="F:protein dimerization activity"/>
    <property type="evidence" value="ECO:0007669"/>
    <property type="project" value="InterPro"/>
</dbReference>
<evidence type="ECO:0000313" key="7">
    <source>
        <dbReference type="EMBL" id="SFD10175.1"/>
    </source>
</evidence>
<evidence type="ECO:0000313" key="9">
    <source>
        <dbReference type="Proteomes" id="UP000236729"/>
    </source>
</evidence>
<keyword evidence="1" id="KW-0808">Transferase</keyword>
<evidence type="ECO:0000256" key="3">
    <source>
        <dbReference type="ARBA" id="ARBA00023012"/>
    </source>
</evidence>
<keyword evidence="4" id="KW-0812">Transmembrane</keyword>
<dbReference type="InterPro" id="IPR036890">
    <property type="entry name" value="HATPase_C_sf"/>
</dbReference>
<keyword evidence="4" id="KW-1133">Transmembrane helix</keyword>
<dbReference type="EMBL" id="FNVB01000005">
    <property type="protein sequence ID" value="SEG79999.1"/>
    <property type="molecule type" value="Genomic_DNA"/>
</dbReference>
<dbReference type="AlphaFoldDB" id="A0A1H6D3R1"/>
<keyword evidence="2 6" id="KW-0418">Kinase</keyword>
<dbReference type="Proteomes" id="UP000236729">
    <property type="component" value="Unassembled WGS sequence"/>
</dbReference>
<name>A0A1H6D3R1_9PSEU</name>
<feature type="domain" description="Signal transduction histidine kinase subgroup 3 dimerisation and phosphoacceptor" evidence="5">
    <location>
        <begin position="209"/>
        <end position="275"/>
    </location>
</feature>
<evidence type="ECO:0000256" key="4">
    <source>
        <dbReference type="SAM" id="Phobius"/>
    </source>
</evidence>
<feature type="transmembrane region" description="Helical" evidence="4">
    <location>
        <begin position="168"/>
        <end position="188"/>
    </location>
</feature>
<accession>A0A1H6D3R1</accession>
<protein>
    <submittedName>
        <fullName evidence="6">Two-component system, NarL family, sensor histidine kinase DesK</fullName>
    </submittedName>
</protein>
<keyword evidence="8" id="KW-1185">Reference proteome</keyword>
<reference evidence="8 9" key="1">
    <citation type="submission" date="2016-10" db="EMBL/GenBank/DDBJ databases">
        <authorList>
            <person name="Varghese N."/>
            <person name="Submissions S."/>
        </authorList>
    </citation>
    <scope>NUCLEOTIDE SEQUENCE [LARGE SCALE GENOMIC DNA]</scope>
    <source>
        <strain evidence="9">ATCC 20501</strain>
        <strain evidence="7 8">CGMCC 4.3529</strain>
    </source>
</reference>
<dbReference type="InterPro" id="IPR011712">
    <property type="entry name" value="Sig_transdc_His_kin_sub3_dim/P"/>
</dbReference>
<feature type="transmembrane region" description="Helical" evidence="4">
    <location>
        <begin position="57"/>
        <end position="78"/>
    </location>
</feature>
<sequence length="397" mass="42746">MSDAVPVSTPEFDPRRIRRLRRYTWWSIVPMQPFYVMAPLFLVVVGASQGHYSTVEVLLLAVVAVASAIDGTWVARSLMQGLGHGKQRPVVHAAVFAAALGAMAYTMHKDGTGALWSMVVSGLAGVHVSAAPYRWRWPLAIGTALAVAVIGTFASSPDNPLLGLVPGLFTAALVSMVMSLVLAAVWFWDIVLELDRARTVSAELAVANERLRFAADLHDIQGHHLQVIALKGELTERLIGVDDATARASAAEIAEIARTALKDTRDVVHGYRHTKLTSELENAREILEAAGVRTTVDGDATLVPPPLQPLFGALVREGTTNVLRHSRAENCELRIVTDGPRTSIVLRNDRVKPPNGAAGSGIEGLRQRFSAMGGHVEGRLVDDWFELSGAAELGRTS</sequence>
<dbReference type="SMR" id="A0A1H6D3R1"/>
<dbReference type="Gene3D" id="3.30.565.10">
    <property type="entry name" value="Histidine kinase-like ATPase, C-terminal domain"/>
    <property type="match status" value="1"/>
</dbReference>
<dbReference type="EMBL" id="FOME01000002">
    <property type="protein sequence ID" value="SFD10175.1"/>
    <property type="molecule type" value="Genomic_DNA"/>
</dbReference>
<dbReference type="Proteomes" id="UP000199690">
    <property type="component" value="Unassembled WGS sequence"/>
</dbReference>
<keyword evidence="4" id="KW-0472">Membrane</keyword>
<dbReference type="PANTHER" id="PTHR24421">
    <property type="entry name" value="NITRATE/NITRITE SENSOR PROTEIN NARX-RELATED"/>
    <property type="match status" value="1"/>
</dbReference>
<dbReference type="GO" id="GO:0000155">
    <property type="term" value="F:phosphorelay sensor kinase activity"/>
    <property type="evidence" value="ECO:0007669"/>
    <property type="project" value="InterPro"/>
</dbReference>
<evidence type="ECO:0000259" key="5">
    <source>
        <dbReference type="Pfam" id="PF07730"/>
    </source>
</evidence>
<gene>
    <name evidence="6" type="ORF">SAMN02982929_03933</name>
    <name evidence="7" type="ORF">SAMN05216506_102528</name>
</gene>
<evidence type="ECO:0000256" key="2">
    <source>
        <dbReference type="ARBA" id="ARBA00022777"/>
    </source>
</evidence>
<evidence type="ECO:0000313" key="8">
    <source>
        <dbReference type="Proteomes" id="UP000199690"/>
    </source>
</evidence>
<evidence type="ECO:0000256" key="1">
    <source>
        <dbReference type="ARBA" id="ARBA00022679"/>
    </source>
</evidence>
<feature type="transmembrane region" description="Helical" evidence="4">
    <location>
        <begin position="113"/>
        <end position="130"/>
    </location>
</feature>
<feature type="transmembrane region" description="Helical" evidence="4">
    <location>
        <begin position="137"/>
        <end position="156"/>
    </location>
</feature>
<evidence type="ECO:0000313" key="6">
    <source>
        <dbReference type="EMBL" id="SEG79999.1"/>
    </source>
</evidence>
<keyword evidence="3" id="KW-0902">Two-component regulatory system</keyword>
<dbReference type="Gene3D" id="1.20.5.1930">
    <property type="match status" value="1"/>
</dbReference>
<organism evidence="6 9">
    <name type="scientific">Saccharopolyspora kobensis</name>
    <dbReference type="NCBI Taxonomy" id="146035"/>
    <lineage>
        <taxon>Bacteria</taxon>
        <taxon>Bacillati</taxon>
        <taxon>Actinomycetota</taxon>
        <taxon>Actinomycetes</taxon>
        <taxon>Pseudonocardiales</taxon>
        <taxon>Pseudonocardiaceae</taxon>
        <taxon>Saccharopolyspora</taxon>
    </lineage>
</organism>
<accession>A0A1I1PK39</accession>
<dbReference type="InterPro" id="IPR050482">
    <property type="entry name" value="Sensor_HK_TwoCompSys"/>
</dbReference>
<proteinExistence type="predicted"/>
<feature type="transmembrane region" description="Helical" evidence="4">
    <location>
        <begin position="23"/>
        <end position="45"/>
    </location>
</feature>
<dbReference type="GO" id="GO:0016020">
    <property type="term" value="C:membrane"/>
    <property type="evidence" value="ECO:0007669"/>
    <property type="project" value="InterPro"/>
</dbReference>
<dbReference type="Pfam" id="PF07730">
    <property type="entry name" value="HisKA_3"/>
    <property type="match status" value="1"/>
</dbReference>
<feature type="transmembrane region" description="Helical" evidence="4">
    <location>
        <begin position="90"/>
        <end position="107"/>
    </location>
</feature>
<reference evidence="6" key="2">
    <citation type="submission" date="2016-10" db="EMBL/GenBank/DDBJ databases">
        <authorList>
            <person name="de Groot N.N."/>
        </authorList>
    </citation>
    <scope>NUCLEOTIDE SEQUENCE [LARGE SCALE GENOMIC DNA]</scope>
    <source>
        <strain evidence="6">ATCC 20501</strain>
    </source>
</reference>